<dbReference type="Pfam" id="PF16215">
    <property type="entry name" value="DUF4876"/>
    <property type="match status" value="1"/>
</dbReference>
<dbReference type="PROSITE" id="PS51257">
    <property type="entry name" value="PROKAR_LIPOPROTEIN"/>
    <property type="match status" value="1"/>
</dbReference>
<dbReference type="Proteomes" id="UP000069030">
    <property type="component" value="Chromosome"/>
</dbReference>
<evidence type="ECO:0000256" key="1">
    <source>
        <dbReference type="SAM" id="SignalP"/>
    </source>
</evidence>
<evidence type="ECO:0000313" key="2">
    <source>
        <dbReference type="EMBL" id="ALU26295.1"/>
    </source>
</evidence>
<evidence type="ECO:0000313" key="3">
    <source>
        <dbReference type="Proteomes" id="UP000069030"/>
    </source>
</evidence>
<dbReference type="EMBL" id="CP013690">
    <property type="protein sequence ID" value="ALU26295.1"/>
    <property type="molecule type" value="Genomic_DNA"/>
</dbReference>
<dbReference type="KEGG" id="mod:AS202_09095"/>
<gene>
    <name evidence="2" type="ORF">AS202_09095</name>
</gene>
<evidence type="ECO:0008006" key="4">
    <source>
        <dbReference type="Google" id="ProtNLM"/>
    </source>
</evidence>
<feature type="signal peptide" evidence="1">
    <location>
        <begin position="1"/>
        <end position="20"/>
    </location>
</feature>
<reference evidence="2 3" key="1">
    <citation type="journal article" date="2016" name="J. Zhejiang Univ. Sci. B">
        <title>Antibiotic resistance mechanisms of Myroides sp.</title>
        <authorList>
            <person name="Hu S."/>
            <person name="Yuan S."/>
            <person name="Qu H."/>
            <person name="Jiang T."/>
            <person name="Zhou Y."/>
            <person name="Wang M."/>
            <person name="Ming D."/>
        </authorList>
    </citation>
    <scope>NUCLEOTIDE SEQUENCE [LARGE SCALE GENOMIC DNA]</scope>
    <source>
        <strain evidence="2 3">PR63039</strain>
    </source>
</reference>
<protein>
    <recommendedName>
        <fullName evidence="4">DUF4876 domain-containing protein</fullName>
    </recommendedName>
</protein>
<proteinExistence type="predicted"/>
<dbReference type="InterPro" id="IPR032627">
    <property type="entry name" value="DUF4876"/>
</dbReference>
<dbReference type="RefSeq" id="WP_006257185.1">
    <property type="nucleotide sequence ID" value="NZ_CP013690.1"/>
</dbReference>
<dbReference type="AlphaFoldDB" id="A0AAI8C5C0"/>
<sequence length="410" mass="45897">MRLKHIFLYGLMMTMSLLMSSCLTDDNALGSNQNSTVSMAFKVEGIKEIKELEVEFVEVNTGLRIVEKAVGSLYFSVALPVGAYRMSAEGIGVLEDKEEVGLGSKSEMLDVTDQIVNMTINLFVKQLNDDFIFEEIFFAGLQTTELKAYQTGKYFKLVNNTDRVLYADGLLIAQSEFLTTRDNKETPDVLNEAFVLQSVMMLPGNGTQYPVEPGDFIVIADNAQNHNLANVPGADLSNADFEFPITENPKNVQPDNPNVPNVMMIYTKLNFSMFAMHDRGQTGYIVARFPEGENADTWLANYKFDYSYLTAAGKEQKFSRYKMPNTWVIDAVNGSIPDKFERLVTAPSLDSGYSYCATSESDKARYGKTIRRKVLGPNEQGRNVYKDTNNSSVDFVPQSEMSLKDGIHHK</sequence>
<name>A0AAI8C5C0_9FLAO</name>
<accession>A0AAI8C5C0</accession>
<organism evidence="2 3">
    <name type="scientific">Myroides odoratimimus</name>
    <dbReference type="NCBI Taxonomy" id="76832"/>
    <lineage>
        <taxon>Bacteria</taxon>
        <taxon>Pseudomonadati</taxon>
        <taxon>Bacteroidota</taxon>
        <taxon>Flavobacteriia</taxon>
        <taxon>Flavobacteriales</taxon>
        <taxon>Flavobacteriaceae</taxon>
        <taxon>Myroides</taxon>
    </lineage>
</organism>
<keyword evidence="1" id="KW-0732">Signal</keyword>
<feature type="chain" id="PRO_5042590827" description="DUF4876 domain-containing protein" evidence="1">
    <location>
        <begin position="21"/>
        <end position="410"/>
    </location>
</feature>